<sequence>MRVPRLPKPFDLLSSKVERTSPSCSTSRAIQLSRVRELEMCTMGGDPPSGILPNTEIDTPIKAPKLQKGRIPPPRAMRAEMRQPCVHR</sequence>
<protein>
    <submittedName>
        <fullName evidence="2">Uncharacterized protein</fullName>
    </submittedName>
</protein>
<name>A0AAV4P8U6_CAEEX</name>
<comment type="caution">
    <text evidence="2">The sequence shown here is derived from an EMBL/GenBank/DDBJ whole genome shotgun (WGS) entry which is preliminary data.</text>
</comment>
<evidence type="ECO:0000313" key="3">
    <source>
        <dbReference type="Proteomes" id="UP001054945"/>
    </source>
</evidence>
<accession>A0AAV4P8U6</accession>
<proteinExistence type="predicted"/>
<reference evidence="2 3" key="1">
    <citation type="submission" date="2021-06" db="EMBL/GenBank/DDBJ databases">
        <title>Caerostris extrusa draft genome.</title>
        <authorList>
            <person name="Kono N."/>
            <person name="Arakawa K."/>
        </authorList>
    </citation>
    <scope>NUCLEOTIDE SEQUENCE [LARGE SCALE GENOMIC DNA]</scope>
</reference>
<gene>
    <name evidence="2" type="ORF">CEXT_451851</name>
</gene>
<evidence type="ECO:0000256" key="1">
    <source>
        <dbReference type="SAM" id="MobiDB-lite"/>
    </source>
</evidence>
<feature type="region of interest" description="Disordered" evidence="1">
    <location>
        <begin position="62"/>
        <end position="88"/>
    </location>
</feature>
<evidence type="ECO:0000313" key="2">
    <source>
        <dbReference type="EMBL" id="GIX92903.1"/>
    </source>
</evidence>
<keyword evidence="3" id="KW-1185">Reference proteome</keyword>
<dbReference type="Proteomes" id="UP001054945">
    <property type="component" value="Unassembled WGS sequence"/>
</dbReference>
<organism evidence="2 3">
    <name type="scientific">Caerostris extrusa</name>
    <name type="common">Bark spider</name>
    <name type="synonym">Caerostris bankana</name>
    <dbReference type="NCBI Taxonomy" id="172846"/>
    <lineage>
        <taxon>Eukaryota</taxon>
        <taxon>Metazoa</taxon>
        <taxon>Ecdysozoa</taxon>
        <taxon>Arthropoda</taxon>
        <taxon>Chelicerata</taxon>
        <taxon>Arachnida</taxon>
        <taxon>Araneae</taxon>
        <taxon>Araneomorphae</taxon>
        <taxon>Entelegynae</taxon>
        <taxon>Araneoidea</taxon>
        <taxon>Araneidae</taxon>
        <taxon>Caerostris</taxon>
    </lineage>
</organism>
<dbReference type="EMBL" id="BPLR01021721">
    <property type="protein sequence ID" value="GIX92903.1"/>
    <property type="molecule type" value="Genomic_DNA"/>
</dbReference>
<dbReference type="AlphaFoldDB" id="A0AAV4P8U6"/>